<feature type="transmembrane region" description="Helical" evidence="1">
    <location>
        <begin position="12"/>
        <end position="29"/>
    </location>
</feature>
<dbReference type="GO" id="GO:0009055">
    <property type="term" value="F:electron transfer activity"/>
    <property type="evidence" value="ECO:0007669"/>
    <property type="project" value="InterPro"/>
</dbReference>
<proteinExistence type="predicted"/>
<dbReference type="AlphaFoldDB" id="A0A2U1M927"/>
<evidence type="ECO:0000256" key="1">
    <source>
        <dbReference type="SAM" id="Phobius"/>
    </source>
</evidence>
<comment type="caution">
    <text evidence="3">The sequence shown here is derived from an EMBL/GenBank/DDBJ whole genome shotgun (WGS) entry which is preliminary data.</text>
</comment>
<dbReference type="OrthoDB" id="1935534at2759"/>
<keyword evidence="4" id="KW-1185">Reference proteome</keyword>
<dbReference type="PROSITE" id="PS51485">
    <property type="entry name" value="PHYTOCYANIN"/>
    <property type="match status" value="1"/>
</dbReference>
<dbReference type="EMBL" id="PKPP01006072">
    <property type="protein sequence ID" value="PWA57763.1"/>
    <property type="molecule type" value="Genomic_DNA"/>
</dbReference>
<evidence type="ECO:0000313" key="4">
    <source>
        <dbReference type="Proteomes" id="UP000245207"/>
    </source>
</evidence>
<feature type="domain" description="Phytocyanin" evidence="2">
    <location>
        <begin position="32"/>
        <end position="119"/>
    </location>
</feature>
<keyword evidence="1" id="KW-0812">Transmembrane</keyword>
<reference evidence="3 4" key="1">
    <citation type="journal article" date="2018" name="Mol. Plant">
        <title>The genome of Artemisia annua provides insight into the evolution of Asteraceae family and artemisinin biosynthesis.</title>
        <authorList>
            <person name="Shen Q."/>
            <person name="Zhang L."/>
            <person name="Liao Z."/>
            <person name="Wang S."/>
            <person name="Yan T."/>
            <person name="Shi P."/>
            <person name="Liu M."/>
            <person name="Fu X."/>
            <person name="Pan Q."/>
            <person name="Wang Y."/>
            <person name="Lv Z."/>
            <person name="Lu X."/>
            <person name="Zhang F."/>
            <person name="Jiang W."/>
            <person name="Ma Y."/>
            <person name="Chen M."/>
            <person name="Hao X."/>
            <person name="Li L."/>
            <person name="Tang Y."/>
            <person name="Lv G."/>
            <person name="Zhou Y."/>
            <person name="Sun X."/>
            <person name="Brodelius P.E."/>
            <person name="Rose J.K.C."/>
            <person name="Tang K."/>
        </authorList>
    </citation>
    <scope>NUCLEOTIDE SEQUENCE [LARGE SCALE GENOMIC DNA]</scope>
    <source>
        <strain evidence="4">cv. Huhao1</strain>
        <tissue evidence="3">Leaf</tissue>
    </source>
</reference>
<feature type="transmembrane region" description="Helical" evidence="1">
    <location>
        <begin position="68"/>
        <end position="89"/>
    </location>
</feature>
<sequence>MGYFAQTLTTNKILCTLLVIELSMSYMMVMGEVYKVGDSAGWDVNSNLDYQSWASSKTFRVDDVLCEYHRFLTICPVALVQFMFFFLYAPKTDSFNMNHHFYLKIICFTCHIDASISLI</sequence>
<dbReference type="Gene3D" id="2.60.40.420">
    <property type="entry name" value="Cupredoxins - blue copper proteins"/>
    <property type="match status" value="1"/>
</dbReference>
<dbReference type="STRING" id="35608.A0A2U1M927"/>
<accession>A0A2U1M927</accession>
<dbReference type="SUPFAM" id="SSF49503">
    <property type="entry name" value="Cupredoxins"/>
    <property type="match status" value="1"/>
</dbReference>
<evidence type="ECO:0000259" key="2">
    <source>
        <dbReference type="PROSITE" id="PS51485"/>
    </source>
</evidence>
<dbReference type="InterPro" id="IPR008972">
    <property type="entry name" value="Cupredoxin"/>
</dbReference>
<keyword evidence="1" id="KW-1133">Transmembrane helix</keyword>
<dbReference type="InterPro" id="IPR003245">
    <property type="entry name" value="Phytocyanin_dom"/>
</dbReference>
<evidence type="ECO:0000313" key="3">
    <source>
        <dbReference type="EMBL" id="PWA57763.1"/>
    </source>
</evidence>
<keyword evidence="1" id="KW-0472">Membrane</keyword>
<organism evidence="3 4">
    <name type="scientific">Artemisia annua</name>
    <name type="common">Sweet wormwood</name>
    <dbReference type="NCBI Taxonomy" id="35608"/>
    <lineage>
        <taxon>Eukaryota</taxon>
        <taxon>Viridiplantae</taxon>
        <taxon>Streptophyta</taxon>
        <taxon>Embryophyta</taxon>
        <taxon>Tracheophyta</taxon>
        <taxon>Spermatophyta</taxon>
        <taxon>Magnoliopsida</taxon>
        <taxon>eudicotyledons</taxon>
        <taxon>Gunneridae</taxon>
        <taxon>Pentapetalae</taxon>
        <taxon>asterids</taxon>
        <taxon>campanulids</taxon>
        <taxon>Asterales</taxon>
        <taxon>Asteraceae</taxon>
        <taxon>Asteroideae</taxon>
        <taxon>Anthemideae</taxon>
        <taxon>Artemisiinae</taxon>
        <taxon>Artemisia</taxon>
    </lineage>
</organism>
<name>A0A2U1M927_ARTAN</name>
<protein>
    <submittedName>
        <fullName evidence="3">Cupredoxin superfamily protein</fullName>
    </submittedName>
</protein>
<gene>
    <name evidence="3" type="ORF">CTI12_AA406250</name>
</gene>
<dbReference type="Proteomes" id="UP000245207">
    <property type="component" value="Unassembled WGS sequence"/>
</dbReference>